<gene>
    <name evidence="1" type="ORF">AN484_09500</name>
</gene>
<comment type="caution">
    <text evidence="1">The sequence shown here is derived from an EMBL/GenBank/DDBJ whole genome shotgun (WGS) entry which is preliminary data.</text>
</comment>
<dbReference type="EMBL" id="LJOW01000036">
    <property type="protein sequence ID" value="OBQ43969.1"/>
    <property type="molecule type" value="Genomic_DNA"/>
</dbReference>
<name>A0A1B7X3P7_APHFL</name>
<organism evidence="1 2">
    <name type="scientific">Aphanizomenon flos-aquae WA102</name>
    <dbReference type="NCBI Taxonomy" id="1710896"/>
    <lineage>
        <taxon>Bacteria</taxon>
        <taxon>Bacillati</taxon>
        <taxon>Cyanobacteriota</taxon>
        <taxon>Cyanophyceae</taxon>
        <taxon>Nostocales</taxon>
        <taxon>Aphanizomenonaceae</taxon>
        <taxon>Aphanizomenon</taxon>
    </lineage>
</organism>
<dbReference type="AlphaFoldDB" id="A0A1B7X3P7"/>
<dbReference type="Proteomes" id="UP000092093">
    <property type="component" value="Unassembled WGS sequence"/>
</dbReference>
<evidence type="ECO:0000313" key="1">
    <source>
        <dbReference type="EMBL" id="OBQ43969.1"/>
    </source>
</evidence>
<evidence type="ECO:0000313" key="2">
    <source>
        <dbReference type="Proteomes" id="UP000092093"/>
    </source>
</evidence>
<proteinExistence type="predicted"/>
<sequence>MKTALQELIEWCNSCLTDLTLSDGAKTALIVTIVRANDLLEKEKEQIMDAYISDRIPCSEQDAEDYYFSTYKIEKITITEHNQNK</sequence>
<accession>A0A1B7X3P7</accession>
<protein>
    <submittedName>
        <fullName evidence="1">Uncharacterized protein</fullName>
    </submittedName>
</protein>
<reference evidence="1 2" key="1">
    <citation type="submission" date="2015-09" db="EMBL/GenBank/DDBJ databases">
        <title>Aphanizomenon flos-aquae WA102.</title>
        <authorList>
            <person name="Driscoll C."/>
        </authorList>
    </citation>
    <scope>NUCLEOTIDE SEQUENCE [LARGE SCALE GENOMIC DNA]</scope>
    <source>
        <strain evidence="1">WA102</strain>
    </source>
</reference>